<protein>
    <submittedName>
        <fullName evidence="3">LytR cell envelope-related transcriptional attenuator</fullName>
    </submittedName>
</protein>
<organism evidence="3 4">
    <name type="scientific">Plantibacter flavus</name>
    <dbReference type="NCBI Taxonomy" id="150123"/>
    <lineage>
        <taxon>Bacteria</taxon>
        <taxon>Bacillati</taxon>
        <taxon>Actinomycetota</taxon>
        <taxon>Actinomycetes</taxon>
        <taxon>Micrococcales</taxon>
        <taxon>Microbacteriaceae</taxon>
        <taxon>Plantibacter</taxon>
    </lineage>
</organism>
<dbReference type="RefSeq" id="WP_079705367.1">
    <property type="nucleotide sequence ID" value="NZ_FXAP01000001.1"/>
</dbReference>
<evidence type="ECO:0000256" key="1">
    <source>
        <dbReference type="SAM" id="Phobius"/>
    </source>
</evidence>
<evidence type="ECO:0000259" key="2">
    <source>
        <dbReference type="Pfam" id="PF13399"/>
    </source>
</evidence>
<dbReference type="InterPro" id="IPR027381">
    <property type="entry name" value="LytR/CpsA/Psr_C"/>
</dbReference>
<keyword evidence="1" id="KW-0812">Transmembrane</keyword>
<evidence type="ECO:0000313" key="3">
    <source>
        <dbReference type="EMBL" id="ROR81086.1"/>
    </source>
</evidence>
<comment type="caution">
    <text evidence="3">The sequence shown here is derived from an EMBL/GenBank/DDBJ whole genome shotgun (WGS) entry which is preliminary data.</text>
</comment>
<keyword evidence="1" id="KW-0472">Membrane</keyword>
<feature type="transmembrane region" description="Helical" evidence="1">
    <location>
        <begin position="32"/>
        <end position="56"/>
    </location>
</feature>
<accession>A0A3N2C0Q9</accession>
<proteinExistence type="predicted"/>
<reference evidence="3 4" key="1">
    <citation type="submission" date="2018-11" db="EMBL/GenBank/DDBJ databases">
        <title>Sequencing the genomes of 1000 actinobacteria strains.</title>
        <authorList>
            <person name="Klenk H.-P."/>
        </authorList>
    </citation>
    <scope>NUCLEOTIDE SEQUENCE [LARGE SCALE GENOMIC DNA]</scope>
    <source>
        <strain evidence="3 4">DSM 14012</strain>
    </source>
</reference>
<dbReference type="Pfam" id="PF13399">
    <property type="entry name" value="LytR_C"/>
    <property type="match status" value="1"/>
</dbReference>
<dbReference type="Proteomes" id="UP000266915">
    <property type="component" value="Unassembled WGS sequence"/>
</dbReference>
<feature type="domain" description="LytR/CpsA/Psr regulator C-terminal" evidence="2">
    <location>
        <begin position="91"/>
        <end position="186"/>
    </location>
</feature>
<sequence length="190" mass="19340">MAESFPPDRFDEVPDLKRVGAHRAPAPKGRGWIAFLVAVVATLVLVGVGTFALFGLNDRIDFFGGSQSPSATPTPTPTPTEVAPVVDPAASILVLNGTPTAGLAASAAAAITAAGFTQQIPTSDASTEDVTASGVYYQDPSQEGVARAIANALGGIPIQITDTYAIPVEEGEAPVLRIVVVVGADYQPAA</sequence>
<dbReference type="Gene3D" id="3.30.70.2390">
    <property type="match status" value="1"/>
</dbReference>
<evidence type="ECO:0000313" key="4">
    <source>
        <dbReference type="Proteomes" id="UP000266915"/>
    </source>
</evidence>
<keyword evidence="4" id="KW-1185">Reference proteome</keyword>
<name>A0A3N2C0Q9_9MICO</name>
<dbReference type="EMBL" id="RKHL01000001">
    <property type="protein sequence ID" value="ROR81086.1"/>
    <property type="molecule type" value="Genomic_DNA"/>
</dbReference>
<keyword evidence="1" id="KW-1133">Transmembrane helix</keyword>
<dbReference type="AlphaFoldDB" id="A0A3N2C0Q9"/>
<gene>
    <name evidence="3" type="ORF">EDD42_1136</name>
</gene>